<dbReference type="AlphaFoldDB" id="A0A3N4UZ55"/>
<comment type="catalytic activity">
    <reaction evidence="5">
        <text>a 3-(all-trans-polyprenyl)benzene-1,2-diol + S-adenosyl-L-methionine = a 2-methoxy-6-(all-trans-polyprenyl)phenol + S-adenosyl-L-homocysteine + H(+)</text>
        <dbReference type="Rhea" id="RHEA:31411"/>
        <dbReference type="Rhea" id="RHEA-COMP:9550"/>
        <dbReference type="Rhea" id="RHEA-COMP:9551"/>
        <dbReference type="ChEBI" id="CHEBI:15378"/>
        <dbReference type="ChEBI" id="CHEBI:57856"/>
        <dbReference type="ChEBI" id="CHEBI:59789"/>
        <dbReference type="ChEBI" id="CHEBI:62729"/>
        <dbReference type="ChEBI" id="CHEBI:62731"/>
        <dbReference type="EC" id="2.1.1.222"/>
    </reaction>
</comment>
<evidence type="ECO:0000313" key="6">
    <source>
        <dbReference type="EMBL" id="RPE72901.1"/>
    </source>
</evidence>
<dbReference type="EC" id="2.1.1.64" evidence="5"/>
<dbReference type="GO" id="GO:0032259">
    <property type="term" value="P:methylation"/>
    <property type="evidence" value="ECO:0007669"/>
    <property type="project" value="UniProtKB-KW"/>
</dbReference>
<dbReference type="SUPFAM" id="SSF53335">
    <property type="entry name" value="S-adenosyl-L-methionine-dependent methyltransferases"/>
    <property type="match status" value="1"/>
</dbReference>
<organism evidence="6 7">
    <name type="scientific">Tibeticola sediminis</name>
    <dbReference type="NCBI Taxonomy" id="1917811"/>
    <lineage>
        <taxon>Bacteria</taxon>
        <taxon>Pseudomonadati</taxon>
        <taxon>Pseudomonadota</taxon>
        <taxon>Betaproteobacteria</taxon>
        <taxon>Burkholderiales</taxon>
        <taxon>Comamonadaceae</taxon>
        <taxon>Tibeticola</taxon>
    </lineage>
</organism>
<dbReference type="CDD" id="cd02440">
    <property type="entry name" value="AdoMet_MTases"/>
    <property type="match status" value="1"/>
</dbReference>
<dbReference type="PANTHER" id="PTHR43464">
    <property type="entry name" value="METHYLTRANSFERASE"/>
    <property type="match status" value="1"/>
</dbReference>
<evidence type="ECO:0000256" key="5">
    <source>
        <dbReference type="HAMAP-Rule" id="MF_00472"/>
    </source>
</evidence>
<comment type="similarity">
    <text evidence="5">Belongs to the methyltransferase superfamily. UbiG/COQ3 family.</text>
</comment>
<evidence type="ECO:0000256" key="1">
    <source>
        <dbReference type="ARBA" id="ARBA00022603"/>
    </source>
</evidence>
<dbReference type="InterPro" id="IPR010233">
    <property type="entry name" value="UbiG_MeTrfase"/>
</dbReference>
<dbReference type="GO" id="GO:0010420">
    <property type="term" value="F:polyprenyldihydroxybenzoate methyltransferase activity"/>
    <property type="evidence" value="ECO:0007669"/>
    <property type="project" value="InterPro"/>
</dbReference>
<dbReference type="UniPathway" id="UPA00232"/>
<evidence type="ECO:0000256" key="3">
    <source>
        <dbReference type="ARBA" id="ARBA00022688"/>
    </source>
</evidence>
<dbReference type="Gene3D" id="3.40.50.150">
    <property type="entry name" value="Vaccinia Virus protein VP39"/>
    <property type="match status" value="1"/>
</dbReference>
<protein>
    <recommendedName>
        <fullName evidence="5">Ubiquinone biosynthesis O-methyltransferase</fullName>
    </recommendedName>
    <alternativeName>
        <fullName evidence="5">2-polyprenyl-6-hydroxyphenol methylase</fullName>
        <ecNumber evidence="5">2.1.1.222</ecNumber>
    </alternativeName>
    <alternativeName>
        <fullName evidence="5">3-demethylubiquinone 3-O-methyltransferase</fullName>
        <ecNumber evidence="5">2.1.1.64</ecNumber>
    </alternativeName>
</protein>
<keyword evidence="7" id="KW-1185">Reference proteome</keyword>
<dbReference type="Pfam" id="PF13489">
    <property type="entry name" value="Methyltransf_23"/>
    <property type="match status" value="1"/>
</dbReference>
<feature type="binding site" evidence="5">
    <location>
        <position position="81"/>
    </location>
    <ligand>
        <name>S-adenosyl-L-methionine</name>
        <dbReference type="ChEBI" id="CHEBI:59789"/>
    </ligand>
</feature>
<keyword evidence="1 5" id="KW-0489">Methyltransferase</keyword>
<dbReference type="NCBIfam" id="TIGR01983">
    <property type="entry name" value="UbiG"/>
    <property type="match status" value="1"/>
</dbReference>
<dbReference type="GO" id="GO:0061542">
    <property type="term" value="F:3-demethylubiquinol 3-O-methyltransferase activity"/>
    <property type="evidence" value="ECO:0007669"/>
    <property type="project" value="UniProtKB-UniRule"/>
</dbReference>
<comment type="caution">
    <text evidence="6">The sequence shown here is derived from an EMBL/GenBank/DDBJ whole genome shotgun (WGS) entry which is preliminary data.</text>
</comment>
<dbReference type="InterPro" id="IPR029063">
    <property type="entry name" value="SAM-dependent_MTases_sf"/>
</dbReference>
<dbReference type="RefSeq" id="WP_124220317.1">
    <property type="nucleotide sequence ID" value="NZ_RKQL01000001.1"/>
</dbReference>
<keyword evidence="6" id="KW-0830">Ubiquinone</keyword>
<keyword evidence="2 5" id="KW-0808">Transferase</keyword>
<sequence>MTTTETNIDPAELAKFGDLAHQWWDPLGPFRTLHEINPTRLAWIERYTGPLSQQRVLDVGCGGGLLAEAMARKGAQVLGIDMAERSLRVARLHALEAGLANVAYRQVAVEALAAEQPGLYDAVSCLEMLEHVPDPASVVRACAALTRPGGWVFFSTINRSAKAFALAIVAAEYVLDLVPRGTHEYARLLRPAELAEWVRQSGLELVSIDGLQYNPWTRRAKLSSDPSVNYLLAARRPTQAETRA</sequence>
<comment type="function">
    <text evidence="5">O-methyltransferase that catalyzes the 2 O-methylation steps in the ubiquinone biosynthetic pathway.</text>
</comment>
<dbReference type="PANTHER" id="PTHR43464:SF19">
    <property type="entry name" value="UBIQUINONE BIOSYNTHESIS O-METHYLTRANSFERASE, MITOCHONDRIAL"/>
    <property type="match status" value="1"/>
</dbReference>
<feature type="binding site" evidence="5">
    <location>
        <position position="126"/>
    </location>
    <ligand>
        <name>S-adenosyl-L-methionine</name>
        <dbReference type="ChEBI" id="CHEBI:59789"/>
    </ligand>
</feature>
<gene>
    <name evidence="5" type="primary">ubiG</name>
    <name evidence="6" type="ORF">EDC62_0609</name>
</gene>
<feature type="binding site" evidence="5">
    <location>
        <position position="40"/>
    </location>
    <ligand>
        <name>S-adenosyl-L-methionine</name>
        <dbReference type="ChEBI" id="CHEBI:59789"/>
    </ligand>
</feature>
<name>A0A3N4UZ55_9BURK</name>
<keyword evidence="4 5" id="KW-0949">S-adenosyl-L-methionine</keyword>
<evidence type="ECO:0000256" key="4">
    <source>
        <dbReference type="ARBA" id="ARBA00022691"/>
    </source>
</evidence>
<evidence type="ECO:0000256" key="2">
    <source>
        <dbReference type="ARBA" id="ARBA00022679"/>
    </source>
</evidence>
<keyword evidence="3 5" id="KW-0831">Ubiquinone biosynthesis</keyword>
<feature type="binding site" evidence="5">
    <location>
        <position position="60"/>
    </location>
    <ligand>
        <name>S-adenosyl-L-methionine</name>
        <dbReference type="ChEBI" id="CHEBI:59789"/>
    </ligand>
</feature>
<proteinExistence type="inferred from homology"/>
<dbReference type="EMBL" id="RKQL01000001">
    <property type="protein sequence ID" value="RPE72901.1"/>
    <property type="molecule type" value="Genomic_DNA"/>
</dbReference>
<dbReference type="EC" id="2.1.1.222" evidence="5"/>
<dbReference type="OrthoDB" id="9801538at2"/>
<dbReference type="Proteomes" id="UP000272193">
    <property type="component" value="Unassembled WGS sequence"/>
</dbReference>
<comment type="pathway">
    <text evidence="5">Cofactor biosynthesis; ubiquinone biosynthesis.</text>
</comment>
<comment type="catalytic activity">
    <reaction evidence="5">
        <text>a 3-demethylubiquinol + S-adenosyl-L-methionine = a ubiquinol + S-adenosyl-L-homocysteine + H(+)</text>
        <dbReference type="Rhea" id="RHEA:44380"/>
        <dbReference type="Rhea" id="RHEA-COMP:9566"/>
        <dbReference type="Rhea" id="RHEA-COMP:10914"/>
        <dbReference type="ChEBI" id="CHEBI:15378"/>
        <dbReference type="ChEBI" id="CHEBI:17976"/>
        <dbReference type="ChEBI" id="CHEBI:57856"/>
        <dbReference type="ChEBI" id="CHEBI:59789"/>
        <dbReference type="ChEBI" id="CHEBI:84422"/>
        <dbReference type="EC" id="2.1.1.64"/>
    </reaction>
</comment>
<evidence type="ECO:0000313" key="7">
    <source>
        <dbReference type="Proteomes" id="UP000272193"/>
    </source>
</evidence>
<dbReference type="GO" id="GO:0102208">
    <property type="term" value="F:2-polyprenyl-6-hydroxyphenol methylase activity"/>
    <property type="evidence" value="ECO:0007669"/>
    <property type="project" value="UniProtKB-EC"/>
</dbReference>
<accession>A0A3N4UZ55</accession>
<dbReference type="HAMAP" id="MF_00472">
    <property type="entry name" value="UbiG"/>
    <property type="match status" value="1"/>
</dbReference>
<reference evidence="6 7" key="1">
    <citation type="submission" date="2018-11" db="EMBL/GenBank/DDBJ databases">
        <title>Genomic Encyclopedia of Type Strains, Phase IV (KMG-IV): sequencing the most valuable type-strain genomes for metagenomic binning, comparative biology and taxonomic classification.</title>
        <authorList>
            <person name="Goeker M."/>
        </authorList>
    </citation>
    <scope>NUCLEOTIDE SEQUENCE [LARGE SCALE GENOMIC DNA]</scope>
    <source>
        <strain evidence="6 7">DSM 101684</strain>
    </source>
</reference>